<name>C5A4A4_THEGJ</name>
<dbReference type="PaxDb" id="593117-TGAM_0564"/>
<evidence type="ECO:0000313" key="2">
    <source>
        <dbReference type="Proteomes" id="UP000001488"/>
    </source>
</evidence>
<dbReference type="PATRIC" id="fig|593117.10.peg.562"/>
<dbReference type="GeneID" id="7987187"/>
<proteinExistence type="predicted"/>
<reference evidence="1 2" key="1">
    <citation type="journal article" date="2007" name="Genome Biol.">
        <title>Genome analysis and genome-wide proteomics of Thermococcus gammatolerans, the most radioresistant organism known amongst the Archaea.</title>
        <authorList>
            <person name="Zivanovic Y."/>
            <person name="Armengaud J."/>
            <person name="Lagorce A."/>
            <person name="Leplat C."/>
            <person name="Guerin P."/>
            <person name="Dutertre M."/>
            <person name="Anthouard V."/>
            <person name="Forterre P."/>
            <person name="Wincker P."/>
            <person name="Confalonieri F."/>
        </authorList>
    </citation>
    <scope>NUCLEOTIDE SEQUENCE [LARGE SCALE GENOMIC DNA]</scope>
    <source>
        <strain evidence="2">DSM 15229 / JCM 11827 / EJ3</strain>
    </source>
</reference>
<dbReference type="Proteomes" id="UP000001488">
    <property type="component" value="Chromosome"/>
</dbReference>
<keyword evidence="2" id="KW-1185">Reference proteome</keyword>
<dbReference type="RefSeq" id="WP_015858184.1">
    <property type="nucleotide sequence ID" value="NC_012804.1"/>
</dbReference>
<gene>
    <name evidence="1" type="ordered locus">TGAM_0564</name>
</gene>
<dbReference type="eggNOG" id="arCOG10040">
    <property type="taxonomic scope" value="Archaea"/>
</dbReference>
<dbReference type="HOGENOM" id="CLU_1709238_0_0_2"/>
<evidence type="ECO:0000313" key="1">
    <source>
        <dbReference type="EMBL" id="ACS33066.1"/>
    </source>
</evidence>
<sequence length="152" mass="17080">MDWRKRLKGLLEPYGEITETDKGLIFEFGDDEGDFSDRLAFIIEKPEEWPLVEVAVKAIADLTDHDVPGRNVFAFGFEPDFGGTLLRLRLFEGKPGEGPVIGDVPEKVVKIAERNGIKYQRVDGEGIGLPKDFTEEDLEALVKLVEAVAFEW</sequence>
<dbReference type="STRING" id="593117.TGAM_0564"/>
<dbReference type="AlphaFoldDB" id="C5A4A4"/>
<protein>
    <submittedName>
        <fullName evidence="1">Uncharacterized protein</fullName>
    </submittedName>
</protein>
<dbReference type="KEGG" id="tga:TGAM_0564"/>
<dbReference type="OrthoDB" id="98387at2157"/>
<organism evidence="1 2">
    <name type="scientific">Thermococcus gammatolerans (strain DSM 15229 / JCM 11827 / EJ3)</name>
    <dbReference type="NCBI Taxonomy" id="593117"/>
    <lineage>
        <taxon>Archaea</taxon>
        <taxon>Methanobacteriati</taxon>
        <taxon>Methanobacteriota</taxon>
        <taxon>Thermococci</taxon>
        <taxon>Thermococcales</taxon>
        <taxon>Thermococcaceae</taxon>
        <taxon>Thermococcus</taxon>
    </lineage>
</organism>
<dbReference type="EMBL" id="CP001398">
    <property type="protein sequence ID" value="ACS33066.1"/>
    <property type="molecule type" value="Genomic_DNA"/>
</dbReference>
<accession>C5A4A4</accession>